<sequence length="80" mass="8775">MHNEDRLPTWNDIVHATIASLTTARESLGNARDHLHSDWRPVGSTLSDEQAAARIAAGKLIAEAKGLIDQAKAQLYEAER</sequence>
<comment type="caution">
    <text evidence="1">The sequence shown here is derived from an EMBL/GenBank/DDBJ whole genome shotgun (WGS) entry which is preliminary data.</text>
</comment>
<dbReference type="Proteomes" id="UP000249915">
    <property type="component" value="Plasmid pPmurDSM45305"/>
</dbReference>
<organism evidence="1 2">
    <name type="scientific">Prauserella muralis</name>
    <dbReference type="NCBI Taxonomy" id="588067"/>
    <lineage>
        <taxon>Bacteria</taxon>
        <taxon>Bacillati</taxon>
        <taxon>Actinomycetota</taxon>
        <taxon>Actinomycetes</taxon>
        <taxon>Pseudonocardiales</taxon>
        <taxon>Pseudonocardiaceae</taxon>
        <taxon>Prauserella</taxon>
    </lineage>
</organism>
<keyword evidence="1" id="KW-0614">Plasmid</keyword>
<protein>
    <submittedName>
        <fullName evidence="1">Uncharacterized protein</fullName>
    </submittedName>
</protein>
<gene>
    <name evidence="1" type="ORF">BAY60_36130</name>
</gene>
<dbReference type="EMBL" id="MASW01000024">
    <property type="protein sequence ID" value="PXY16621.1"/>
    <property type="molecule type" value="Genomic_DNA"/>
</dbReference>
<dbReference type="RefSeq" id="WP_112278867.1">
    <property type="nucleotide sequence ID" value="NZ_CM009984.1"/>
</dbReference>
<evidence type="ECO:0000313" key="2">
    <source>
        <dbReference type="Proteomes" id="UP000249915"/>
    </source>
</evidence>
<reference evidence="1 2" key="1">
    <citation type="submission" date="2016-07" db="EMBL/GenBank/DDBJ databases">
        <title>Draft genome sequence of Prauserella muralis DSM 45305, isolated from a mould-covered wall in an indoor environment.</title>
        <authorList>
            <person name="Ruckert C."/>
            <person name="Albersmeier A."/>
            <person name="Jiang C.-L."/>
            <person name="Jiang Y."/>
            <person name="Kalinowski J."/>
            <person name="Schneider O."/>
            <person name="Winkler A."/>
            <person name="Zotchev S.B."/>
        </authorList>
    </citation>
    <scope>NUCLEOTIDE SEQUENCE [LARGE SCALE GENOMIC DNA]</scope>
    <source>
        <strain evidence="1 2">DSM 45305</strain>
        <plasmid evidence="2">ppmurdsm45305</plasmid>
    </source>
</reference>
<dbReference type="AlphaFoldDB" id="A0A2V4APM8"/>
<keyword evidence="2" id="KW-1185">Reference proteome</keyword>
<name>A0A2V4APM8_9PSEU</name>
<proteinExistence type="predicted"/>
<evidence type="ECO:0000313" key="1">
    <source>
        <dbReference type="EMBL" id="PXY16621.1"/>
    </source>
</evidence>
<accession>A0A2V4APM8</accession>
<geneLocation type="plasmid" evidence="2">
    <name>ppmurdsm45305</name>
</geneLocation>